<dbReference type="EMBL" id="LAQS01000124">
    <property type="protein sequence ID" value="KKZ69031.1"/>
    <property type="molecule type" value="Genomic_DNA"/>
</dbReference>
<dbReference type="PANTHER" id="PTHR32419:SF6">
    <property type="entry name" value="GLUTATHIONE S-TRANSFERASE OMEGA-LIKE 1-RELATED"/>
    <property type="match status" value="1"/>
</dbReference>
<protein>
    <submittedName>
        <fullName evidence="2">Glutathione S-transferase</fullName>
    </submittedName>
</protein>
<dbReference type="InterPro" id="IPR010987">
    <property type="entry name" value="Glutathione-S-Trfase_C-like"/>
</dbReference>
<comment type="caution">
    <text evidence="2">The sequence shown here is derived from an EMBL/GenBank/DDBJ whole genome shotgun (WGS) entry which is preliminary data.</text>
</comment>
<gene>
    <name evidence="2" type="ORF">VO63_36385</name>
</gene>
<dbReference type="AlphaFoldDB" id="A0A2P2GC95"/>
<accession>A0A2P2GC95</accession>
<dbReference type="OrthoDB" id="9769158at2"/>
<dbReference type="PANTHER" id="PTHR32419">
    <property type="entry name" value="GLUTATHIONYL-HYDROQUINONE REDUCTASE"/>
    <property type="match status" value="1"/>
</dbReference>
<evidence type="ECO:0000313" key="3">
    <source>
        <dbReference type="Proteomes" id="UP000265325"/>
    </source>
</evidence>
<dbReference type="InterPro" id="IPR036282">
    <property type="entry name" value="Glutathione-S-Trfase_C_sf"/>
</dbReference>
<dbReference type="Gene3D" id="3.40.30.10">
    <property type="entry name" value="Glutaredoxin"/>
    <property type="match status" value="1"/>
</dbReference>
<name>A0A2P2GC95_STREW</name>
<keyword evidence="3" id="KW-1185">Reference proteome</keyword>
<dbReference type="PROSITE" id="PS50405">
    <property type="entry name" value="GST_CTER"/>
    <property type="match status" value="1"/>
</dbReference>
<dbReference type="Pfam" id="PF13410">
    <property type="entry name" value="GST_C_2"/>
    <property type="match status" value="1"/>
</dbReference>
<dbReference type="InterPro" id="IPR016639">
    <property type="entry name" value="GST_Omega/GSH"/>
</dbReference>
<organism evidence="2 3">
    <name type="scientific">Streptomyces showdoensis</name>
    <dbReference type="NCBI Taxonomy" id="68268"/>
    <lineage>
        <taxon>Bacteria</taxon>
        <taxon>Bacillati</taxon>
        <taxon>Actinomycetota</taxon>
        <taxon>Actinomycetes</taxon>
        <taxon>Kitasatosporales</taxon>
        <taxon>Streptomycetaceae</taxon>
        <taxon>Streptomyces</taxon>
    </lineage>
</organism>
<keyword evidence="2" id="KW-0808">Transferase</keyword>
<evidence type="ECO:0000259" key="1">
    <source>
        <dbReference type="PROSITE" id="PS50405"/>
    </source>
</evidence>
<dbReference type="GO" id="GO:0005737">
    <property type="term" value="C:cytoplasm"/>
    <property type="evidence" value="ECO:0007669"/>
    <property type="project" value="TreeGrafter"/>
</dbReference>
<dbReference type="SUPFAM" id="SSF47616">
    <property type="entry name" value="GST C-terminal domain-like"/>
    <property type="match status" value="1"/>
</dbReference>
<dbReference type="RefSeq" id="WP_046912449.1">
    <property type="nucleotide sequence ID" value="NZ_BAAAXG010000010.1"/>
</dbReference>
<proteinExistence type="predicted"/>
<dbReference type="GO" id="GO:0004364">
    <property type="term" value="F:glutathione transferase activity"/>
    <property type="evidence" value="ECO:0007669"/>
    <property type="project" value="InterPro"/>
</dbReference>
<feature type="domain" description="GST C-terminal" evidence="1">
    <location>
        <begin position="150"/>
        <end position="289"/>
    </location>
</feature>
<reference evidence="2 3" key="1">
    <citation type="submission" date="2015-05" db="EMBL/GenBank/DDBJ databases">
        <title>Draft Genome assembly of Streptomyces showdoensis.</title>
        <authorList>
            <person name="Thapa K.K."/>
            <person name="Metsa-Ketela M."/>
        </authorList>
    </citation>
    <scope>NUCLEOTIDE SEQUENCE [LARGE SCALE GENOMIC DNA]</scope>
    <source>
        <strain evidence="2 3">ATCC 15227</strain>
    </source>
</reference>
<dbReference type="Proteomes" id="UP000265325">
    <property type="component" value="Unassembled WGS sequence"/>
</dbReference>
<evidence type="ECO:0000313" key="2">
    <source>
        <dbReference type="EMBL" id="KKZ69031.1"/>
    </source>
</evidence>
<dbReference type="Gene3D" id="1.20.1050.10">
    <property type="match status" value="1"/>
</dbReference>
<sequence>MSVIPTTAPSALDSGLPSVVPSIVPATATPAFRGRIGRDVRSGHYAVPHRYRLHLAPADPSCLGIAVTHSLLGLDGTLPLTVLPATPDTADGGYAALRPLYEASAHQYTGPAAAPVLSDDWTGRIVSTHVPDILRDLALRFRGDGPELLPEADQDEIRAVADLCARSVHAAAQRAGELGLDDQAAHHDPLTVLFAALGSLERRLARNPYVLGDAPTAADVTVWVTLVQLDTVHRWHLDAAAMDRVAGHPALWAYAQRLAALPAFGRHLDIDAVLAHHRAHCRGREAAGAAMRIVDWG</sequence>